<dbReference type="RefSeq" id="WP_126920798.1">
    <property type="nucleotide sequence ID" value="NZ_ML133687.1"/>
</dbReference>
<protein>
    <submittedName>
        <fullName evidence="4">Peptidylprolyl isomerase</fullName>
    </submittedName>
</protein>
<name>A0A3S0ST97_9HYPH</name>
<dbReference type="GO" id="GO:0016853">
    <property type="term" value="F:isomerase activity"/>
    <property type="evidence" value="ECO:0007669"/>
    <property type="project" value="UniProtKB-KW"/>
</dbReference>
<keyword evidence="5" id="KW-1185">Reference proteome</keyword>
<evidence type="ECO:0000256" key="3">
    <source>
        <dbReference type="SAM" id="SignalP"/>
    </source>
</evidence>
<proteinExistence type="predicted"/>
<dbReference type="Proteomes" id="UP000278823">
    <property type="component" value="Unassembled WGS sequence"/>
</dbReference>
<dbReference type="AlphaFoldDB" id="A0A3S0ST97"/>
<feature type="chain" id="PRO_5018777630" evidence="3">
    <location>
        <begin position="30"/>
        <end position="314"/>
    </location>
</feature>
<dbReference type="PANTHER" id="PTHR47637:SF1">
    <property type="entry name" value="CHAPERONE SURA"/>
    <property type="match status" value="1"/>
</dbReference>
<dbReference type="InterPro" id="IPR050280">
    <property type="entry name" value="OMP_Chaperone_SurA"/>
</dbReference>
<dbReference type="EMBL" id="RJTH01000002">
    <property type="protein sequence ID" value="RUM26511.1"/>
    <property type="molecule type" value="Genomic_DNA"/>
</dbReference>
<keyword evidence="4" id="KW-0413">Isomerase</keyword>
<evidence type="ECO:0000256" key="2">
    <source>
        <dbReference type="SAM" id="MobiDB-lite"/>
    </source>
</evidence>
<comment type="caution">
    <text evidence="4">The sequence shown here is derived from an EMBL/GenBank/DDBJ whole genome shotgun (WGS) entry which is preliminary data.</text>
</comment>
<feature type="signal peptide" evidence="3">
    <location>
        <begin position="1"/>
        <end position="29"/>
    </location>
</feature>
<dbReference type="Gene3D" id="1.10.4030.10">
    <property type="entry name" value="Porin chaperone SurA, peptide-binding domain"/>
    <property type="match status" value="1"/>
</dbReference>
<evidence type="ECO:0000313" key="4">
    <source>
        <dbReference type="EMBL" id="RUM26511.1"/>
    </source>
</evidence>
<dbReference type="OrthoDB" id="9791746at2"/>
<keyword evidence="1 3" id="KW-0732">Signal</keyword>
<feature type="region of interest" description="Disordered" evidence="2">
    <location>
        <begin position="279"/>
        <end position="301"/>
    </location>
</feature>
<dbReference type="PANTHER" id="PTHR47637">
    <property type="entry name" value="CHAPERONE SURA"/>
    <property type="match status" value="1"/>
</dbReference>
<dbReference type="InterPro" id="IPR027304">
    <property type="entry name" value="Trigger_fact/SurA_dom_sf"/>
</dbReference>
<accession>A0A3S0ST97</accession>
<evidence type="ECO:0000313" key="5">
    <source>
        <dbReference type="Proteomes" id="UP000278823"/>
    </source>
</evidence>
<reference evidence="5" key="1">
    <citation type="submission" date="2018-11" db="EMBL/GenBank/DDBJ databases">
        <title>Rhizobium chutanense sp. nov., isolated from root nodules of Phaseolus vulgaris in China.</title>
        <authorList>
            <person name="Huo Y."/>
        </authorList>
    </citation>
    <scope>NUCLEOTIDE SEQUENCE [LARGE SCALE GENOMIC DNA]</scope>
    <source>
        <strain evidence="5">CCBAU 65647</strain>
    </source>
</reference>
<dbReference type="SUPFAM" id="SSF109998">
    <property type="entry name" value="Triger factor/SurA peptide-binding domain-like"/>
    <property type="match status" value="1"/>
</dbReference>
<gene>
    <name evidence="4" type="ORF">EFQ99_09690</name>
</gene>
<sequence>MIDAKKAVRTFIAGAVLSLLAGFAGPAFAVSEVKAVVNGTAITSGDVAKRQAFLRLQHTKADAKTAEEQLIDETLKRQEIARVRMSVSQQDVDASFARFSSGNKLSVEQMSQILDRAGVGVDHFKAFIAVQMSWPRLVNARYGSASHMSNYDLVSRMMQNNKEKPVTTEYMLQQIIFVVPEAKRAAITGKRKSEAEASRSKFPGCDQAKVFAATMRDVSVRDLGRMLAPEIPQDWKPLVEQAKGNTTGTRVTDKGVEYLAICSQRQVSDDQAAEMVFRQEDLDKSKGDKEAKPENENAKKYLDELRKKAQIAYR</sequence>
<organism evidence="4 5">
    <name type="scientific">Rhizobium vallis</name>
    <dbReference type="NCBI Taxonomy" id="634290"/>
    <lineage>
        <taxon>Bacteria</taxon>
        <taxon>Pseudomonadati</taxon>
        <taxon>Pseudomonadota</taxon>
        <taxon>Alphaproteobacteria</taxon>
        <taxon>Hyphomicrobiales</taxon>
        <taxon>Rhizobiaceae</taxon>
        <taxon>Rhizobium/Agrobacterium group</taxon>
        <taxon>Rhizobium</taxon>
    </lineage>
</organism>
<evidence type="ECO:0000256" key="1">
    <source>
        <dbReference type="ARBA" id="ARBA00022729"/>
    </source>
</evidence>